<feature type="compositionally biased region" description="Basic and acidic residues" evidence="1">
    <location>
        <begin position="140"/>
        <end position="153"/>
    </location>
</feature>
<keyword evidence="3" id="KW-1185">Reference proteome</keyword>
<dbReference type="Proteomes" id="UP001189429">
    <property type="component" value="Unassembled WGS sequence"/>
</dbReference>
<feature type="region of interest" description="Disordered" evidence="1">
    <location>
        <begin position="45"/>
        <end position="118"/>
    </location>
</feature>
<evidence type="ECO:0000313" key="3">
    <source>
        <dbReference type="Proteomes" id="UP001189429"/>
    </source>
</evidence>
<dbReference type="EMBL" id="CAUYUJ010003280">
    <property type="protein sequence ID" value="CAK0804622.1"/>
    <property type="molecule type" value="Genomic_DNA"/>
</dbReference>
<feature type="compositionally biased region" description="Acidic residues" evidence="1">
    <location>
        <begin position="176"/>
        <end position="188"/>
    </location>
</feature>
<feature type="compositionally biased region" description="Low complexity" evidence="1">
    <location>
        <begin position="347"/>
        <end position="365"/>
    </location>
</feature>
<feature type="compositionally biased region" description="Basic and acidic residues" evidence="1">
    <location>
        <begin position="299"/>
        <end position="319"/>
    </location>
</feature>
<comment type="caution">
    <text evidence="2">The sequence shown here is derived from an EMBL/GenBank/DDBJ whole genome shotgun (WGS) entry which is preliminary data.</text>
</comment>
<feature type="region of interest" description="Disordered" evidence="1">
    <location>
        <begin position="131"/>
        <end position="410"/>
    </location>
</feature>
<evidence type="ECO:0000313" key="2">
    <source>
        <dbReference type="EMBL" id="CAK0804622.1"/>
    </source>
</evidence>
<evidence type="ECO:0000256" key="1">
    <source>
        <dbReference type="SAM" id="MobiDB-lite"/>
    </source>
</evidence>
<organism evidence="2 3">
    <name type="scientific">Prorocentrum cordatum</name>
    <dbReference type="NCBI Taxonomy" id="2364126"/>
    <lineage>
        <taxon>Eukaryota</taxon>
        <taxon>Sar</taxon>
        <taxon>Alveolata</taxon>
        <taxon>Dinophyceae</taxon>
        <taxon>Prorocentrales</taxon>
        <taxon>Prorocentraceae</taxon>
        <taxon>Prorocentrum</taxon>
    </lineage>
</organism>
<sequence length="1007" mass="110164">MLVARGPARAAAVLGALGIASALARTGHEDARGPLAFLQVDSAVEGEATKRSPAESVALKEARRIERETREEAKRERDAKRAERNAQRKAEREARERADAAQQAQREADLQAQQEAEDAAERALLAEFEAKKKTASALQEKSEAGVEPTKGEATETAAAARAAQAGAEGVAAQDEKNEDLEAEDAAEDAAERALLAEFEAKKKASPPLQEASEATAKPTRAGGNTETANAAEKVEPRAEKAESQGKAEDDAEAQEGAEDEAERALLAESAAKKVAAPAPQATNAAQAQAPEGLEAEFAEAERELQEKTRRSKAQAEAEGWRATNAELEAAEADSEIQAAGRAEKAAAARAGAAGASAGAAEDAAGLDWQREAQRLEELDQARERQEAEAEERRMAKAAERMAEIQAKEQQQAAAESAKTAVSLRSLASGALVDAAVMQAGGVAYQEALDEAAERMAAKAAEERLIKAQQDDIDSLMAQEDPADVREDKRTHILKFGYTKQGACPEGEDCFVHTMSNQRGNLHKPLVVQLNRGKLGHHMFQWAAALSLAKELKDREFRLVLREGRYEPASTLQMARLRPVVWNSSDYEMLQKNKQKCHMWDKMPLVIDSNMESFNEEVSWGSAKGEYHTPAVFEPPDDGNLAAAVAKSFLHTETPHKCRFWELDGYFLNQGFFRHHIDLVRAAFWDEGTAAKAEDTLRWLLWNEKAKGAAVGIHIRFGDDDFTGRTLLTSYYSKALAEIKNRSPDAPLTCMIFSDKMGEAMKRSKRFELCDSRIPMPTTMADQKTFYMMSLLPNLVIADSVFSFWAARVSPNDPFVVAPEIQTGVPHRDKEYEYLAQTPGWTTIETNVTSVGPGAQKQVDEQVEVIKDTPSGYLRLGEGHCRNGYYTGHVVEEAIDTFTCAKKCNSEKNCMFFSLQKRKTCSRYNSNAGACDLAVSRGIPGVEAEPHVTYAKLSDDNVAMRGSVSDSLEAHKSLGHKTLIGRTSSYDMTLYEVRQLDGYVAPESEWAY</sequence>
<feature type="compositionally biased region" description="Basic and acidic residues" evidence="1">
    <location>
        <begin position="47"/>
        <end position="99"/>
    </location>
</feature>
<gene>
    <name evidence="2" type="ORF">PCOR1329_LOCUS11361</name>
</gene>
<protein>
    <recommendedName>
        <fullName evidence="4">Protein xylosyltransferase</fullName>
    </recommendedName>
</protein>
<feature type="compositionally biased region" description="Low complexity" evidence="1">
    <location>
        <begin position="154"/>
        <end position="172"/>
    </location>
</feature>
<evidence type="ECO:0008006" key="4">
    <source>
        <dbReference type="Google" id="ProtNLM"/>
    </source>
</evidence>
<accession>A0ABN9QHL1</accession>
<proteinExistence type="predicted"/>
<feature type="compositionally biased region" description="Acidic residues" evidence="1">
    <location>
        <begin position="249"/>
        <end position="261"/>
    </location>
</feature>
<feature type="compositionally biased region" description="Basic and acidic residues" evidence="1">
    <location>
        <begin position="232"/>
        <end position="248"/>
    </location>
</feature>
<feature type="compositionally biased region" description="Low complexity" evidence="1">
    <location>
        <begin position="264"/>
        <end position="292"/>
    </location>
</feature>
<feature type="compositionally biased region" description="Low complexity" evidence="1">
    <location>
        <begin position="100"/>
        <end position="114"/>
    </location>
</feature>
<feature type="compositionally biased region" description="Basic and acidic residues" evidence="1">
    <location>
        <begin position="368"/>
        <end position="406"/>
    </location>
</feature>
<reference evidence="2" key="1">
    <citation type="submission" date="2023-10" db="EMBL/GenBank/DDBJ databases">
        <authorList>
            <person name="Chen Y."/>
            <person name="Shah S."/>
            <person name="Dougan E. K."/>
            <person name="Thang M."/>
            <person name="Chan C."/>
        </authorList>
    </citation>
    <scope>NUCLEOTIDE SEQUENCE [LARGE SCALE GENOMIC DNA]</scope>
</reference>
<name>A0ABN9QHL1_9DINO</name>